<organism evidence="11 12">
    <name type="scientific">Guyparkeria halophila</name>
    <dbReference type="NCBI Taxonomy" id="47960"/>
    <lineage>
        <taxon>Bacteria</taxon>
        <taxon>Pseudomonadati</taxon>
        <taxon>Pseudomonadota</taxon>
        <taxon>Gammaproteobacteria</taxon>
        <taxon>Chromatiales</taxon>
        <taxon>Thioalkalibacteraceae</taxon>
        <taxon>Guyparkeria</taxon>
    </lineage>
</organism>
<keyword evidence="4 9" id="KW-0819">tRNA processing</keyword>
<accession>A0A6I6CYD1</accession>
<dbReference type="GO" id="GO:0002949">
    <property type="term" value="P:tRNA threonylcarbamoyladenosine modification"/>
    <property type="evidence" value="ECO:0007669"/>
    <property type="project" value="UniProtKB-UniRule"/>
</dbReference>
<sequence length="186" mass="20082">MSVPSAFQLREIARHLDDGGLIAYPTEAVFGLGCAPLDPFAVMRLLALKQREVGKGLILIADTPEMLQPFAAVTAEEWDRIAADWPAARTVIVPAADGVPAWLTGGRKEIALRVPAHETARAISRAFGGPIVSTSANVSGRPAARDALAARRQFARADVRIIPGRVDRRARPSQIIHWPTGRIIRS</sequence>
<comment type="subcellular location">
    <subcellularLocation>
        <location evidence="1 9">Cytoplasm</location>
    </subcellularLocation>
</comment>
<gene>
    <name evidence="9" type="primary">tsaC</name>
    <name evidence="11" type="ORF">GM160_01280</name>
</gene>
<comment type="catalytic activity">
    <reaction evidence="8 9">
        <text>L-threonine + hydrogencarbonate + ATP = L-threonylcarbamoyladenylate + diphosphate + H2O</text>
        <dbReference type="Rhea" id="RHEA:36407"/>
        <dbReference type="ChEBI" id="CHEBI:15377"/>
        <dbReference type="ChEBI" id="CHEBI:17544"/>
        <dbReference type="ChEBI" id="CHEBI:30616"/>
        <dbReference type="ChEBI" id="CHEBI:33019"/>
        <dbReference type="ChEBI" id="CHEBI:57926"/>
        <dbReference type="ChEBI" id="CHEBI:73682"/>
        <dbReference type="EC" id="2.7.7.87"/>
    </reaction>
</comment>
<dbReference type="GO" id="GO:0061710">
    <property type="term" value="F:L-threonylcarbamoyladenylate synthase"/>
    <property type="evidence" value="ECO:0007669"/>
    <property type="project" value="UniProtKB-EC"/>
</dbReference>
<evidence type="ECO:0000256" key="3">
    <source>
        <dbReference type="ARBA" id="ARBA00022679"/>
    </source>
</evidence>
<dbReference type="RefSeq" id="WP_156227555.1">
    <property type="nucleotide sequence ID" value="NZ_CP046415.1"/>
</dbReference>
<dbReference type="Gene3D" id="3.90.870.10">
    <property type="entry name" value="DHBP synthase"/>
    <property type="match status" value="1"/>
</dbReference>
<keyword evidence="12" id="KW-1185">Reference proteome</keyword>
<dbReference type="PANTHER" id="PTHR17490">
    <property type="entry name" value="SUA5"/>
    <property type="match status" value="1"/>
</dbReference>
<comment type="function">
    <text evidence="9">Required for the formation of a threonylcarbamoyl group on adenosine at position 37 (t(6)A37) in tRNAs that read codons beginning with adenine. Catalyzes the conversion of L-threonine, HCO(3)(-)/CO(2) and ATP to give threonylcarbamoyl-AMP (TC-AMP) as the acyladenylate intermediate, with the release of diphosphate.</text>
</comment>
<dbReference type="InterPro" id="IPR050156">
    <property type="entry name" value="TC-AMP_synthase_SUA5"/>
</dbReference>
<dbReference type="EC" id="2.7.7.87" evidence="9"/>
<evidence type="ECO:0000256" key="5">
    <source>
        <dbReference type="ARBA" id="ARBA00022695"/>
    </source>
</evidence>
<dbReference type="GO" id="GO:0000049">
    <property type="term" value="F:tRNA binding"/>
    <property type="evidence" value="ECO:0007669"/>
    <property type="project" value="TreeGrafter"/>
</dbReference>
<evidence type="ECO:0000256" key="6">
    <source>
        <dbReference type="ARBA" id="ARBA00022741"/>
    </source>
</evidence>
<keyword evidence="6 9" id="KW-0547">Nucleotide-binding</keyword>
<keyword evidence="5 9" id="KW-0548">Nucleotidyltransferase</keyword>
<dbReference type="GO" id="GO:0005737">
    <property type="term" value="C:cytoplasm"/>
    <property type="evidence" value="ECO:0007669"/>
    <property type="project" value="UniProtKB-SubCell"/>
</dbReference>
<name>A0A6I6CYD1_9GAMM</name>
<dbReference type="Proteomes" id="UP000427716">
    <property type="component" value="Chromosome"/>
</dbReference>
<dbReference type="HAMAP" id="MF_01852">
    <property type="entry name" value="TsaC"/>
    <property type="match status" value="1"/>
</dbReference>
<dbReference type="GO" id="GO:0005524">
    <property type="term" value="F:ATP binding"/>
    <property type="evidence" value="ECO:0007669"/>
    <property type="project" value="UniProtKB-UniRule"/>
</dbReference>
<proteinExistence type="inferred from homology"/>
<dbReference type="GO" id="GO:0003725">
    <property type="term" value="F:double-stranded RNA binding"/>
    <property type="evidence" value="ECO:0007669"/>
    <property type="project" value="InterPro"/>
</dbReference>
<dbReference type="PANTHER" id="PTHR17490:SF18">
    <property type="entry name" value="THREONYLCARBAMOYL-AMP SYNTHASE"/>
    <property type="match status" value="1"/>
</dbReference>
<dbReference type="SUPFAM" id="SSF55821">
    <property type="entry name" value="YrdC/RibB"/>
    <property type="match status" value="1"/>
</dbReference>
<reference evidence="11 12" key="1">
    <citation type="submission" date="2019-11" db="EMBL/GenBank/DDBJ databases">
        <authorList>
            <person name="Zhang J."/>
            <person name="Sun C."/>
        </authorList>
    </citation>
    <scope>NUCLEOTIDE SEQUENCE [LARGE SCALE GENOMIC DNA]</scope>
    <source>
        <strain evidence="12">sp2</strain>
    </source>
</reference>
<evidence type="ECO:0000256" key="1">
    <source>
        <dbReference type="ARBA" id="ARBA00004496"/>
    </source>
</evidence>
<dbReference type="InterPro" id="IPR017945">
    <property type="entry name" value="DHBP_synth_RibB-like_a/b_dom"/>
</dbReference>
<evidence type="ECO:0000256" key="2">
    <source>
        <dbReference type="ARBA" id="ARBA00022490"/>
    </source>
</evidence>
<evidence type="ECO:0000313" key="11">
    <source>
        <dbReference type="EMBL" id="QGT77628.1"/>
    </source>
</evidence>
<feature type="domain" description="YrdC-like" evidence="10">
    <location>
        <begin position="6"/>
        <end position="186"/>
    </location>
</feature>
<protein>
    <recommendedName>
        <fullName evidence="9">Threonylcarbamoyl-AMP synthase</fullName>
        <shortName evidence="9">TC-AMP synthase</shortName>
        <ecNumber evidence="9">2.7.7.87</ecNumber>
    </recommendedName>
    <alternativeName>
        <fullName evidence="9">L-threonylcarbamoyladenylate synthase</fullName>
    </alternativeName>
    <alternativeName>
        <fullName evidence="9">t(6)A37 threonylcarbamoyladenosine biosynthesis protein TsaC</fullName>
    </alternativeName>
    <alternativeName>
        <fullName evidence="9">tRNA threonylcarbamoyladenosine biosynthesis protein TsaC</fullName>
    </alternativeName>
</protein>
<evidence type="ECO:0000256" key="9">
    <source>
        <dbReference type="HAMAP-Rule" id="MF_01852"/>
    </source>
</evidence>
<dbReference type="EMBL" id="CP046415">
    <property type="protein sequence ID" value="QGT77628.1"/>
    <property type="molecule type" value="Genomic_DNA"/>
</dbReference>
<dbReference type="KEGG" id="ghl:GM160_01280"/>
<dbReference type="AlphaFoldDB" id="A0A6I6CYD1"/>
<comment type="similarity">
    <text evidence="9">Belongs to the SUA5 family. TsaC subfamily.</text>
</comment>
<keyword evidence="2 9" id="KW-0963">Cytoplasm</keyword>
<dbReference type="GO" id="GO:0006450">
    <property type="term" value="P:regulation of translational fidelity"/>
    <property type="evidence" value="ECO:0007669"/>
    <property type="project" value="TreeGrafter"/>
</dbReference>
<evidence type="ECO:0000256" key="7">
    <source>
        <dbReference type="ARBA" id="ARBA00022840"/>
    </source>
</evidence>
<keyword evidence="7 9" id="KW-0067">ATP-binding</keyword>
<dbReference type="InterPro" id="IPR006070">
    <property type="entry name" value="Sua5-like_dom"/>
</dbReference>
<dbReference type="InterPro" id="IPR023535">
    <property type="entry name" value="TC-AMP_synthase"/>
</dbReference>
<evidence type="ECO:0000313" key="12">
    <source>
        <dbReference type="Proteomes" id="UP000427716"/>
    </source>
</evidence>
<dbReference type="Pfam" id="PF01300">
    <property type="entry name" value="Sua5_yciO_yrdC"/>
    <property type="match status" value="1"/>
</dbReference>
<dbReference type="PROSITE" id="PS51163">
    <property type="entry name" value="YRDC"/>
    <property type="match status" value="1"/>
</dbReference>
<evidence type="ECO:0000256" key="8">
    <source>
        <dbReference type="ARBA" id="ARBA00048366"/>
    </source>
</evidence>
<evidence type="ECO:0000259" key="10">
    <source>
        <dbReference type="PROSITE" id="PS51163"/>
    </source>
</evidence>
<evidence type="ECO:0000256" key="4">
    <source>
        <dbReference type="ARBA" id="ARBA00022694"/>
    </source>
</evidence>
<keyword evidence="3 9" id="KW-0808">Transferase</keyword>